<dbReference type="Gene3D" id="3.30.60.90">
    <property type="match status" value="1"/>
</dbReference>
<dbReference type="InterPro" id="IPR043145">
    <property type="entry name" value="Znf_ZZ_sf"/>
</dbReference>
<evidence type="ECO:0000256" key="9">
    <source>
        <dbReference type="SAM" id="MobiDB-lite"/>
    </source>
</evidence>
<dbReference type="SMART" id="SM00184">
    <property type="entry name" value="RING"/>
    <property type="match status" value="1"/>
</dbReference>
<feature type="compositionally biased region" description="Polar residues" evidence="9">
    <location>
        <begin position="227"/>
        <end position="239"/>
    </location>
</feature>
<dbReference type="OrthoDB" id="1305878at2759"/>
<organism evidence="12 13">
    <name type="scientific">Emericellopsis atlantica</name>
    <dbReference type="NCBI Taxonomy" id="2614577"/>
    <lineage>
        <taxon>Eukaryota</taxon>
        <taxon>Fungi</taxon>
        <taxon>Dikarya</taxon>
        <taxon>Ascomycota</taxon>
        <taxon>Pezizomycotina</taxon>
        <taxon>Sordariomycetes</taxon>
        <taxon>Hypocreomycetidae</taxon>
        <taxon>Hypocreales</taxon>
        <taxon>Bionectriaceae</taxon>
        <taxon>Emericellopsis</taxon>
    </lineage>
</organism>
<feature type="compositionally biased region" description="Basic and acidic residues" evidence="9">
    <location>
        <begin position="123"/>
        <end position="139"/>
    </location>
</feature>
<dbReference type="SUPFAM" id="SSF57850">
    <property type="entry name" value="RING/U-box"/>
    <property type="match status" value="2"/>
</dbReference>
<feature type="compositionally biased region" description="Basic and acidic residues" evidence="9">
    <location>
        <begin position="98"/>
        <end position="114"/>
    </location>
</feature>
<feature type="compositionally biased region" description="Low complexity" evidence="9">
    <location>
        <begin position="375"/>
        <end position="392"/>
    </location>
</feature>
<feature type="region of interest" description="Disordered" evidence="9">
    <location>
        <begin position="676"/>
        <end position="701"/>
    </location>
</feature>
<protein>
    <recommendedName>
        <fullName evidence="14">RING-type domain-containing protein</fullName>
    </recommendedName>
</protein>
<dbReference type="InterPro" id="IPR013083">
    <property type="entry name" value="Znf_RING/FYVE/PHD"/>
</dbReference>
<dbReference type="PANTHER" id="PTHR16079:SF4">
    <property type="entry name" value="E3 UBIQUITIN-PROTEIN LIGASE CHFR"/>
    <property type="match status" value="1"/>
</dbReference>
<dbReference type="AlphaFoldDB" id="A0A9P7ZJX0"/>
<evidence type="ECO:0000256" key="3">
    <source>
        <dbReference type="ARBA" id="ARBA00022723"/>
    </source>
</evidence>
<comment type="caution">
    <text evidence="12">The sequence shown here is derived from an EMBL/GenBank/DDBJ whole genome shotgun (WGS) entry which is preliminary data.</text>
</comment>
<dbReference type="GO" id="GO:0005634">
    <property type="term" value="C:nucleus"/>
    <property type="evidence" value="ECO:0007669"/>
    <property type="project" value="TreeGrafter"/>
</dbReference>
<dbReference type="PROSITE" id="PS00518">
    <property type="entry name" value="ZF_RING_1"/>
    <property type="match status" value="1"/>
</dbReference>
<dbReference type="EMBL" id="MU251258">
    <property type="protein sequence ID" value="KAG9253360.1"/>
    <property type="molecule type" value="Genomic_DNA"/>
</dbReference>
<evidence type="ECO:0000259" key="11">
    <source>
        <dbReference type="PROSITE" id="PS50089"/>
    </source>
</evidence>
<feature type="compositionally biased region" description="Polar residues" evidence="9">
    <location>
        <begin position="424"/>
        <end position="433"/>
    </location>
</feature>
<keyword evidence="2 8" id="KW-0728">SH3 domain</keyword>
<feature type="domain" description="RING-type" evidence="11">
    <location>
        <begin position="16"/>
        <end position="72"/>
    </location>
</feature>
<evidence type="ECO:0000256" key="6">
    <source>
        <dbReference type="ARBA" id="ARBA00022843"/>
    </source>
</evidence>
<evidence type="ECO:0000256" key="2">
    <source>
        <dbReference type="ARBA" id="ARBA00022443"/>
    </source>
</evidence>
<keyword evidence="6" id="KW-0832">Ubl conjugation</keyword>
<dbReference type="PANTHER" id="PTHR16079">
    <property type="entry name" value="UBIQUITIN LIGASE PROTEIN CHFR"/>
    <property type="match status" value="1"/>
</dbReference>
<dbReference type="SMART" id="SM00326">
    <property type="entry name" value="SH3"/>
    <property type="match status" value="1"/>
</dbReference>
<dbReference type="GO" id="GO:0008270">
    <property type="term" value="F:zinc ion binding"/>
    <property type="evidence" value="ECO:0007669"/>
    <property type="project" value="UniProtKB-KW"/>
</dbReference>
<dbReference type="RefSeq" id="XP_046117284.1">
    <property type="nucleotide sequence ID" value="XM_046257840.1"/>
</dbReference>
<dbReference type="GeneID" id="70288743"/>
<dbReference type="Gene3D" id="2.30.30.40">
    <property type="entry name" value="SH3 Domains"/>
    <property type="match status" value="1"/>
</dbReference>
<dbReference type="InterPro" id="IPR018957">
    <property type="entry name" value="Znf_C3HC4_RING-type"/>
</dbReference>
<name>A0A9P7ZJX0_9HYPO</name>
<dbReference type="Proteomes" id="UP000887229">
    <property type="component" value="Unassembled WGS sequence"/>
</dbReference>
<feature type="compositionally biased region" description="Polar residues" evidence="9">
    <location>
        <begin position="399"/>
        <end position="411"/>
    </location>
</feature>
<keyword evidence="13" id="KW-1185">Reference proteome</keyword>
<evidence type="ECO:0000256" key="1">
    <source>
        <dbReference type="ARBA" id="ARBA00008649"/>
    </source>
</evidence>
<keyword evidence="5" id="KW-0862">Zinc</keyword>
<feature type="compositionally biased region" description="Basic and acidic residues" evidence="9">
    <location>
        <begin position="166"/>
        <end position="175"/>
    </location>
</feature>
<reference evidence="12" key="1">
    <citation type="journal article" date="2021" name="IMA Fungus">
        <title>Genomic characterization of three marine fungi, including Emericellopsis atlantica sp. nov. with signatures of a generalist lifestyle and marine biomass degradation.</title>
        <authorList>
            <person name="Hagestad O.C."/>
            <person name="Hou L."/>
            <person name="Andersen J.H."/>
            <person name="Hansen E.H."/>
            <person name="Altermark B."/>
            <person name="Li C."/>
            <person name="Kuhnert E."/>
            <person name="Cox R.J."/>
            <person name="Crous P.W."/>
            <person name="Spatafora J.W."/>
            <person name="Lail K."/>
            <person name="Amirebrahimi M."/>
            <person name="Lipzen A."/>
            <person name="Pangilinan J."/>
            <person name="Andreopoulos W."/>
            <person name="Hayes R.D."/>
            <person name="Ng V."/>
            <person name="Grigoriev I.V."/>
            <person name="Jackson S.A."/>
            <person name="Sutton T.D.S."/>
            <person name="Dobson A.D.W."/>
            <person name="Rama T."/>
        </authorList>
    </citation>
    <scope>NUCLEOTIDE SEQUENCE</scope>
    <source>
        <strain evidence="12">TS7</strain>
    </source>
</reference>
<dbReference type="InterPro" id="IPR052256">
    <property type="entry name" value="E3_ubiquitin-ligase_CHFR"/>
</dbReference>
<dbReference type="InterPro" id="IPR001452">
    <property type="entry name" value="SH3_domain"/>
</dbReference>
<dbReference type="InterPro" id="IPR036028">
    <property type="entry name" value="SH3-like_dom_sf"/>
</dbReference>
<dbReference type="InterPro" id="IPR001841">
    <property type="entry name" value="Znf_RING"/>
</dbReference>
<dbReference type="Pfam" id="PF00097">
    <property type="entry name" value="zf-C3HC4"/>
    <property type="match status" value="1"/>
</dbReference>
<feature type="region of interest" description="Disordered" evidence="9">
    <location>
        <begin position="594"/>
        <end position="618"/>
    </location>
</feature>
<feature type="compositionally biased region" description="Low complexity" evidence="9">
    <location>
        <begin position="683"/>
        <end position="697"/>
    </location>
</feature>
<dbReference type="PROSITE" id="PS50089">
    <property type="entry name" value="ZF_RING_2"/>
    <property type="match status" value="1"/>
</dbReference>
<evidence type="ECO:0008006" key="14">
    <source>
        <dbReference type="Google" id="ProtNLM"/>
    </source>
</evidence>
<accession>A0A9P7ZJX0</accession>
<feature type="domain" description="SH3" evidence="10">
    <location>
        <begin position="868"/>
        <end position="928"/>
    </location>
</feature>
<evidence type="ECO:0000313" key="13">
    <source>
        <dbReference type="Proteomes" id="UP000887229"/>
    </source>
</evidence>
<gene>
    <name evidence="12" type="ORF">F5Z01DRAFT_164109</name>
</gene>
<keyword evidence="3" id="KW-0479">Metal-binding</keyword>
<sequence length="928" mass="103292">MESPKGGIDLEKELTCSICTELLYQPLTLLDCLHTFCGSCIKEWFSFEAAKIERAPTPPTPDTVLFTCPSCRDPVRDTRHNATVVTLLDMIITAHPEKARSEADREDMGKKYKPGEQVLPKINARERTVDERRAQEEDERILAEVRQISLRDAGAAPALPPRQRRTRESRSRSVSEARTGGRPHGTPDGASRSRNDQPARRSADQLTPEGETRRGRRSGSRQRQVEHQSSLRSLISSADMSERDIEREIEEFARQIQEEGLLDGLDLDNIDLTRDDELSRRITEAYRRKQNSRPRDDRSRRRGTNGQGGSRRPSEQRDPRPSATATSSHSSSRQQRQGRSASESRYNSDRSRPPQSSSANLDVRGQAVRPRRRTGSSSRSTTTPLLATPPSGDTRPAARSQTDLTLRNTSAELDGLRPGLGDTRSVSTPNVGASQPPAAELPADGANNLQSFAARAANPALSRDVSPSQRSATPPEVPVADAVRAHRPAELAVVHSAISHPLGNHGQSPGHQRKRSQLYPEPSISCSRCRKKHIEYELHYNCHICSGGQWNICLDCYRTGQGCLYWFGFGYGAWSKWEKARKQTKEDLPMPHMLTASRYTPPATTPGGAEGRKTLTTDDPKKRLESGTFCARCFVWTNQCYWRCDVCNEGDWGFCNNCVNQGKSCSHMLLPLTHETTRSSGDRPTTPRSPGRPPAATVLTGPSTSNIGPFKPLTFTTRCDVCQDPISPTQPRYHCFSCISNLIADAIAGDYDICFSCYNNLVVHGEISYENGHSGWRRCLNGHRMAIICFTEGNVGLWRYVDRDIVGGRALRAEPYEGEEHRGRGLQKWSWAEGEQKLERLVTQDVKATAPTTDGGVVMSQAFPPDGGNGPRGTAKWAWYPRPEVDDELLFPRGAEVREIEFMNHEWAHGTYMGAKGLFPAKYVQPEL</sequence>
<dbReference type="PROSITE" id="PS50002">
    <property type="entry name" value="SH3"/>
    <property type="match status" value="1"/>
</dbReference>
<comment type="similarity">
    <text evidence="1">Belongs to the SH3RF family.</text>
</comment>
<dbReference type="GO" id="GO:0006511">
    <property type="term" value="P:ubiquitin-dependent protein catabolic process"/>
    <property type="evidence" value="ECO:0007669"/>
    <property type="project" value="TreeGrafter"/>
</dbReference>
<feature type="compositionally biased region" description="Low complexity" evidence="9">
    <location>
        <begin position="321"/>
        <end position="345"/>
    </location>
</feature>
<dbReference type="Gene3D" id="3.30.40.10">
    <property type="entry name" value="Zinc/RING finger domain, C3HC4 (zinc finger)"/>
    <property type="match status" value="1"/>
</dbReference>
<evidence type="ECO:0000256" key="8">
    <source>
        <dbReference type="PROSITE-ProRule" id="PRU00192"/>
    </source>
</evidence>
<dbReference type="InterPro" id="IPR017907">
    <property type="entry name" value="Znf_RING_CS"/>
</dbReference>
<evidence type="ECO:0000256" key="5">
    <source>
        <dbReference type="ARBA" id="ARBA00022833"/>
    </source>
</evidence>
<feature type="compositionally biased region" description="Basic and acidic residues" evidence="9">
    <location>
        <begin position="191"/>
        <end position="203"/>
    </location>
</feature>
<evidence type="ECO:0000256" key="4">
    <source>
        <dbReference type="ARBA" id="ARBA00022771"/>
    </source>
</evidence>
<evidence type="ECO:0000313" key="12">
    <source>
        <dbReference type="EMBL" id="KAG9253360.1"/>
    </source>
</evidence>
<feature type="region of interest" description="Disordered" evidence="9">
    <location>
        <begin position="98"/>
        <end position="139"/>
    </location>
</feature>
<dbReference type="GO" id="GO:0004842">
    <property type="term" value="F:ubiquitin-protein transferase activity"/>
    <property type="evidence" value="ECO:0007669"/>
    <property type="project" value="TreeGrafter"/>
</dbReference>
<evidence type="ECO:0000259" key="10">
    <source>
        <dbReference type="PROSITE" id="PS50002"/>
    </source>
</evidence>
<feature type="region of interest" description="Disordered" evidence="9">
    <location>
        <begin position="500"/>
        <end position="519"/>
    </location>
</feature>
<proteinExistence type="inferred from homology"/>
<evidence type="ECO:0000256" key="7">
    <source>
        <dbReference type="PROSITE-ProRule" id="PRU00175"/>
    </source>
</evidence>
<feature type="region of interest" description="Disordered" evidence="9">
    <location>
        <begin position="283"/>
        <end position="440"/>
    </location>
</feature>
<dbReference type="SUPFAM" id="SSF50044">
    <property type="entry name" value="SH3-domain"/>
    <property type="match status" value="1"/>
</dbReference>
<feature type="compositionally biased region" description="Basic and acidic residues" evidence="9">
    <location>
        <begin position="283"/>
        <end position="299"/>
    </location>
</feature>
<keyword evidence="4 7" id="KW-0863">Zinc-finger</keyword>
<feature type="region of interest" description="Disordered" evidence="9">
    <location>
        <begin position="152"/>
        <end position="242"/>
    </location>
</feature>
<dbReference type="GO" id="GO:0016567">
    <property type="term" value="P:protein ubiquitination"/>
    <property type="evidence" value="ECO:0007669"/>
    <property type="project" value="TreeGrafter"/>
</dbReference>